<organism evidence="1 2">
    <name type="scientific">Paracoccidioides brasiliensis (strain Pb18)</name>
    <dbReference type="NCBI Taxonomy" id="502780"/>
    <lineage>
        <taxon>Eukaryota</taxon>
        <taxon>Fungi</taxon>
        <taxon>Dikarya</taxon>
        <taxon>Ascomycota</taxon>
        <taxon>Pezizomycotina</taxon>
        <taxon>Eurotiomycetes</taxon>
        <taxon>Eurotiomycetidae</taxon>
        <taxon>Onygenales</taxon>
        <taxon>Ajellomycetaceae</taxon>
        <taxon>Paracoccidioides</taxon>
    </lineage>
</organism>
<keyword evidence="2" id="KW-1185">Reference proteome</keyword>
<dbReference type="HOGENOM" id="CLU_2455357_0_0_1"/>
<dbReference type="AlphaFoldDB" id="A0A0A0HYH0"/>
<proteinExistence type="predicted"/>
<reference evidence="1 2" key="1">
    <citation type="journal article" date="2011" name="PLoS Genet.">
        <title>Comparative genomic analysis of human fungal pathogens causing paracoccidioidomycosis.</title>
        <authorList>
            <person name="Desjardins C.A."/>
            <person name="Champion M.D."/>
            <person name="Holder J.W."/>
            <person name="Muszewska A."/>
            <person name="Goldberg J."/>
            <person name="Bailao A.M."/>
            <person name="Brigido M.M."/>
            <person name="Ferreira M.E."/>
            <person name="Garcia A.M."/>
            <person name="Grynberg M."/>
            <person name="Gujja S."/>
            <person name="Heiman D.I."/>
            <person name="Henn M.R."/>
            <person name="Kodira C.D."/>
            <person name="Leon-Narvaez H."/>
            <person name="Longo L.V."/>
            <person name="Ma L.J."/>
            <person name="Malavazi I."/>
            <person name="Matsuo A.L."/>
            <person name="Morais F.V."/>
            <person name="Pereira M."/>
            <person name="Rodriguez-Brito S."/>
            <person name="Sakthikumar S."/>
            <person name="Salem-Izacc S.M."/>
            <person name="Sykes S.M."/>
            <person name="Teixeira M.M."/>
            <person name="Vallejo M.C."/>
            <person name="Walter M.E."/>
            <person name="Yandava C."/>
            <person name="Young S."/>
            <person name="Zeng Q."/>
            <person name="Zucker J."/>
            <person name="Felipe M.S."/>
            <person name="Goldman G.H."/>
            <person name="Haas B.J."/>
            <person name="McEwen J.G."/>
            <person name="Nino-Vega G."/>
            <person name="Puccia R."/>
            <person name="San-Blas G."/>
            <person name="Soares C.M."/>
            <person name="Birren B.W."/>
            <person name="Cuomo C.A."/>
        </authorList>
    </citation>
    <scope>NUCLEOTIDE SEQUENCE [LARGE SCALE GENOMIC DNA]</scope>
    <source>
        <strain evidence="1 2">Pb18</strain>
    </source>
</reference>
<sequence length="89" mass="10055">MGMQEKMEIMDQLTDRTGISLSQFCSPLEIFVRAVVGSSTSKKVVSSNERIYILNNVDEEIALSDSQASRKQGQEAQTQLQFLQTPWEK</sequence>
<dbReference type="InParanoid" id="A0A0A0HYH0"/>
<protein>
    <submittedName>
        <fullName evidence="1">Uncharacterized protein</fullName>
    </submittedName>
</protein>
<accession>A0A0A0HYH0</accession>
<dbReference type="RefSeq" id="XP_010757800.1">
    <property type="nucleotide sequence ID" value="XM_010759498.1"/>
</dbReference>
<evidence type="ECO:0000313" key="2">
    <source>
        <dbReference type="Proteomes" id="UP000001628"/>
    </source>
</evidence>
<evidence type="ECO:0000313" key="1">
    <source>
        <dbReference type="EMBL" id="KGM92420.1"/>
    </source>
</evidence>
<dbReference type="VEuPathDB" id="FungiDB:PADG_11235"/>
<dbReference type="KEGG" id="pbn:PADG_11235"/>
<dbReference type="EMBL" id="KN275958">
    <property type="protein sequence ID" value="KGM92420.1"/>
    <property type="molecule type" value="Genomic_DNA"/>
</dbReference>
<dbReference type="GeneID" id="22587132"/>
<dbReference type="Proteomes" id="UP000001628">
    <property type="component" value="Unassembled WGS sequence"/>
</dbReference>
<gene>
    <name evidence="1" type="ORF">PADG_11235</name>
</gene>
<name>A0A0A0HYH0_PARBD</name>